<dbReference type="PANTHER" id="PTHR45960">
    <property type="entry name" value="GRB2-ASSOCIATED-BINDING PROTEIN"/>
    <property type="match status" value="1"/>
</dbReference>
<dbReference type="AlphaFoldDB" id="A0A0X3NQD5"/>
<dbReference type="SMART" id="SM00233">
    <property type="entry name" value="PH"/>
    <property type="match status" value="1"/>
</dbReference>
<feature type="region of interest" description="Disordered" evidence="1">
    <location>
        <begin position="206"/>
        <end position="229"/>
    </location>
</feature>
<dbReference type="InterPro" id="IPR001849">
    <property type="entry name" value="PH_domain"/>
</dbReference>
<feature type="compositionally biased region" description="Polar residues" evidence="1">
    <location>
        <begin position="431"/>
        <end position="443"/>
    </location>
</feature>
<feature type="region of interest" description="Disordered" evidence="1">
    <location>
        <begin position="328"/>
        <end position="371"/>
    </location>
</feature>
<protein>
    <recommendedName>
        <fullName evidence="2">PH domain-containing protein</fullName>
    </recommendedName>
</protein>
<feature type="region of interest" description="Disordered" evidence="1">
    <location>
        <begin position="410"/>
        <end position="552"/>
    </location>
</feature>
<dbReference type="GO" id="GO:0035591">
    <property type="term" value="F:signaling adaptor activity"/>
    <property type="evidence" value="ECO:0007669"/>
    <property type="project" value="TreeGrafter"/>
</dbReference>
<dbReference type="EMBL" id="GEEE01021357">
    <property type="protein sequence ID" value="JAP41868.1"/>
    <property type="molecule type" value="Transcribed_RNA"/>
</dbReference>
<sequence length="638" mass="69724">MLGISANAVKDKPYEARKDIIISGYLTKSPHPPTKKSKCVNPLLCINLASHTQQNWRKRFCVLYKLRKPGQTEVYFHYFKDRECKHFKGAVDLRSCHCVYEETETLNHRNVFGIKTKWMGEDRTYLFSAENGEDMNRWLNRLATALQMNVAVPGPLLPSVGSPTLSHYPAVPRPLFSSSSASNRMQVSHRVPQGYDLSASSPWFANSSCSRGQRPPPLQAIPSDSVQSQSDEYKMDFDLADSDDYYRLTPNDHAYVNLPDQSSDMANAATGDGYLVAVKVPQDTEESGHLENDVPPESKAPESPECGNQSRQSVYYNVWDLDTQPSTAAQEENAAAAGAPAAAPETQLPSQPRPLSLGELRSTSETGGRAVRRSQVISEYIVLPHLPDLSSTVGQEVEGPTVAVMTTGTASQADREIEQPLDSSAPPPNVFSESTSDSESILPTRSKPATDGGSDESTYSEDEDDTEEEDQEDEQENKESFKSPGTNSCPPSEPENMIAPSLDLNGGVDIAAVTNPIADDDTPAHDHSSAVIKEIQTNANAPPPSTSPNLNTPVLNYLDAQNLYFSKKLPQKKTPPSVPPKPVHLRKKLAEQSSVKPSMANAGDGSDPDRIEYKELDPVTTCALEYVTNLITDTSDPT</sequence>
<dbReference type="InterPro" id="IPR046355">
    <property type="entry name" value="Gab1-4-like"/>
</dbReference>
<feature type="region of interest" description="Disordered" evidence="1">
    <location>
        <begin position="284"/>
        <end position="309"/>
    </location>
</feature>
<feature type="compositionally biased region" description="Low complexity" evidence="1">
    <location>
        <begin position="328"/>
        <end position="345"/>
    </location>
</feature>
<dbReference type="SUPFAM" id="SSF50729">
    <property type="entry name" value="PH domain-like"/>
    <property type="match status" value="1"/>
</dbReference>
<dbReference type="Pfam" id="PF00169">
    <property type="entry name" value="PH"/>
    <property type="match status" value="1"/>
</dbReference>
<organism evidence="3">
    <name type="scientific">Schistocephalus solidus</name>
    <name type="common">Tapeworm</name>
    <dbReference type="NCBI Taxonomy" id="70667"/>
    <lineage>
        <taxon>Eukaryota</taxon>
        <taxon>Metazoa</taxon>
        <taxon>Spiralia</taxon>
        <taxon>Lophotrochozoa</taxon>
        <taxon>Platyhelminthes</taxon>
        <taxon>Cestoda</taxon>
        <taxon>Eucestoda</taxon>
        <taxon>Diphyllobothriidea</taxon>
        <taxon>Diphyllobothriidae</taxon>
        <taxon>Schistocephalus</taxon>
    </lineage>
</organism>
<gene>
    <name evidence="3" type="ORF">TR150445</name>
</gene>
<accession>A0A0X3NQD5</accession>
<dbReference type="PANTHER" id="PTHR45960:SF2">
    <property type="entry name" value="PROTEIN DAUGHTER OF SEVENLESS"/>
    <property type="match status" value="1"/>
</dbReference>
<feature type="domain" description="PH" evidence="2">
    <location>
        <begin position="19"/>
        <end position="147"/>
    </location>
</feature>
<dbReference type="PROSITE" id="PS50003">
    <property type="entry name" value="PH_DOMAIN"/>
    <property type="match status" value="1"/>
</dbReference>
<proteinExistence type="predicted"/>
<name>A0A0X3NQD5_SCHSO</name>
<dbReference type="Gene3D" id="2.30.29.30">
    <property type="entry name" value="Pleckstrin-homology domain (PH domain)/Phosphotyrosine-binding domain (PTB)"/>
    <property type="match status" value="1"/>
</dbReference>
<feature type="region of interest" description="Disordered" evidence="1">
    <location>
        <begin position="566"/>
        <end position="614"/>
    </location>
</feature>
<feature type="compositionally biased region" description="Acidic residues" evidence="1">
    <location>
        <begin position="458"/>
        <end position="476"/>
    </location>
</feature>
<evidence type="ECO:0000259" key="2">
    <source>
        <dbReference type="PROSITE" id="PS50003"/>
    </source>
</evidence>
<evidence type="ECO:0000256" key="1">
    <source>
        <dbReference type="SAM" id="MobiDB-lite"/>
    </source>
</evidence>
<dbReference type="InterPro" id="IPR011993">
    <property type="entry name" value="PH-like_dom_sf"/>
</dbReference>
<evidence type="ECO:0000313" key="3">
    <source>
        <dbReference type="EMBL" id="JAP41868.1"/>
    </source>
</evidence>
<reference evidence="3" key="1">
    <citation type="submission" date="2016-01" db="EMBL/GenBank/DDBJ databases">
        <title>Reference transcriptome for the parasite Schistocephalus solidus: insights into the molecular evolution of parasitism.</title>
        <authorList>
            <person name="Hebert F.O."/>
            <person name="Grambauer S."/>
            <person name="Barber I."/>
            <person name="Landry C.R."/>
            <person name="Aubin-Horth N."/>
        </authorList>
    </citation>
    <scope>NUCLEOTIDE SEQUENCE</scope>
</reference>
<dbReference type="GO" id="GO:0007165">
    <property type="term" value="P:signal transduction"/>
    <property type="evidence" value="ECO:0007669"/>
    <property type="project" value="TreeGrafter"/>
</dbReference>
<dbReference type="GO" id="GO:0005737">
    <property type="term" value="C:cytoplasm"/>
    <property type="evidence" value="ECO:0007669"/>
    <property type="project" value="TreeGrafter"/>
</dbReference>